<dbReference type="CDD" id="cd03220">
    <property type="entry name" value="ABC_KpsT_Wzt"/>
    <property type="match status" value="1"/>
</dbReference>
<evidence type="ECO:0000256" key="4">
    <source>
        <dbReference type="ARBA" id="ARBA00022840"/>
    </source>
</evidence>
<dbReference type="InterPro" id="IPR003439">
    <property type="entry name" value="ABC_transporter-like_ATP-bd"/>
</dbReference>
<comment type="similarity">
    <text evidence="1">Belongs to the ABC transporter superfamily.</text>
</comment>
<dbReference type="InterPro" id="IPR003593">
    <property type="entry name" value="AAA+_ATPase"/>
</dbReference>
<dbReference type="InterPro" id="IPR017871">
    <property type="entry name" value="ABC_transporter-like_CS"/>
</dbReference>
<dbReference type="EMBL" id="BAABDF010000003">
    <property type="protein sequence ID" value="GAA3859332.1"/>
    <property type="molecule type" value="Genomic_DNA"/>
</dbReference>
<dbReference type="Pfam" id="PF00005">
    <property type="entry name" value="ABC_tran"/>
    <property type="match status" value="1"/>
</dbReference>
<dbReference type="PANTHER" id="PTHR46743">
    <property type="entry name" value="TEICHOIC ACIDS EXPORT ATP-BINDING PROTEIN TAGH"/>
    <property type="match status" value="1"/>
</dbReference>
<protein>
    <submittedName>
        <fullName evidence="6">ABC transporter ATP-binding protein</fullName>
    </submittedName>
</protein>
<dbReference type="GO" id="GO:0005524">
    <property type="term" value="F:ATP binding"/>
    <property type="evidence" value="ECO:0007669"/>
    <property type="project" value="UniProtKB-KW"/>
</dbReference>
<dbReference type="Proteomes" id="UP001399917">
    <property type="component" value="Unassembled WGS sequence"/>
</dbReference>
<dbReference type="InterPro" id="IPR015860">
    <property type="entry name" value="ABC_transpr_TagH-like"/>
</dbReference>
<accession>A0ABP7JYN1</accession>
<proteinExistence type="inferred from homology"/>
<dbReference type="RefSeq" id="WP_344843697.1">
    <property type="nucleotide sequence ID" value="NZ_BAABDF010000003.1"/>
</dbReference>
<evidence type="ECO:0000313" key="7">
    <source>
        <dbReference type="Proteomes" id="UP001399917"/>
    </source>
</evidence>
<feature type="domain" description="ABC transporter" evidence="5">
    <location>
        <begin position="2"/>
        <end position="221"/>
    </location>
</feature>
<organism evidence="6 7">
    <name type="scientific">Celeribacter arenosi</name>
    <dbReference type="NCBI Taxonomy" id="792649"/>
    <lineage>
        <taxon>Bacteria</taxon>
        <taxon>Pseudomonadati</taxon>
        <taxon>Pseudomonadota</taxon>
        <taxon>Alphaproteobacteria</taxon>
        <taxon>Rhodobacterales</taxon>
        <taxon>Roseobacteraceae</taxon>
        <taxon>Celeribacter</taxon>
    </lineage>
</organism>
<evidence type="ECO:0000256" key="2">
    <source>
        <dbReference type="ARBA" id="ARBA00022448"/>
    </source>
</evidence>
<dbReference type="PROSITE" id="PS50893">
    <property type="entry name" value="ABC_TRANSPORTER_2"/>
    <property type="match status" value="1"/>
</dbReference>
<dbReference type="InterPro" id="IPR050683">
    <property type="entry name" value="Bact_Polysacc_Export_ATP-bd"/>
</dbReference>
<dbReference type="SMART" id="SM00382">
    <property type="entry name" value="AAA"/>
    <property type="match status" value="1"/>
</dbReference>
<dbReference type="Gene3D" id="3.40.50.300">
    <property type="entry name" value="P-loop containing nucleotide triphosphate hydrolases"/>
    <property type="match status" value="1"/>
</dbReference>
<reference evidence="7" key="1">
    <citation type="journal article" date="2019" name="Int. J. Syst. Evol. Microbiol.">
        <title>The Global Catalogue of Microorganisms (GCM) 10K type strain sequencing project: providing services to taxonomists for standard genome sequencing and annotation.</title>
        <authorList>
            <consortium name="The Broad Institute Genomics Platform"/>
            <consortium name="The Broad Institute Genome Sequencing Center for Infectious Disease"/>
            <person name="Wu L."/>
            <person name="Ma J."/>
        </authorList>
    </citation>
    <scope>NUCLEOTIDE SEQUENCE [LARGE SCALE GENOMIC DNA]</scope>
    <source>
        <strain evidence="7">JCM 17190</strain>
    </source>
</reference>
<dbReference type="InterPro" id="IPR027417">
    <property type="entry name" value="P-loop_NTPase"/>
</dbReference>
<sequence>MIHLQDLWKTYRYGRDRTVVAAGLNAVFPTGVTVGLLGRNGAGKSTLLKMIAGTIQPDSGDIHSTGTISWPIGFGGSFHPELTGAQNIRFIARTYGVDTDELTDFVEDFAELGQSFHHPLRTYSSGMKSRLVFGTAMGIGFDTYLVDEVTAVGDEEFKRKSQAVFRERLSAASAVFVSHSNRMILDLCDAGAVIEGGHLYYYDDIKEALHHHRWNQQNLSRVEDNVARGKG</sequence>
<name>A0ABP7JYN1_9RHOB</name>
<evidence type="ECO:0000256" key="3">
    <source>
        <dbReference type="ARBA" id="ARBA00022741"/>
    </source>
</evidence>
<evidence type="ECO:0000313" key="6">
    <source>
        <dbReference type="EMBL" id="GAA3859332.1"/>
    </source>
</evidence>
<evidence type="ECO:0000256" key="1">
    <source>
        <dbReference type="ARBA" id="ARBA00005417"/>
    </source>
</evidence>
<evidence type="ECO:0000259" key="5">
    <source>
        <dbReference type="PROSITE" id="PS50893"/>
    </source>
</evidence>
<keyword evidence="3" id="KW-0547">Nucleotide-binding</keyword>
<comment type="caution">
    <text evidence="6">The sequence shown here is derived from an EMBL/GenBank/DDBJ whole genome shotgun (WGS) entry which is preliminary data.</text>
</comment>
<dbReference type="PROSITE" id="PS00211">
    <property type="entry name" value="ABC_TRANSPORTER_1"/>
    <property type="match status" value="1"/>
</dbReference>
<keyword evidence="4 6" id="KW-0067">ATP-binding</keyword>
<dbReference type="SUPFAM" id="SSF52540">
    <property type="entry name" value="P-loop containing nucleoside triphosphate hydrolases"/>
    <property type="match status" value="1"/>
</dbReference>
<dbReference type="PANTHER" id="PTHR46743:SF2">
    <property type="entry name" value="TEICHOIC ACIDS EXPORT ATP-BINDING PROTEIN TAGH"/>
    <property type="match status" value="1"/>
</dbReference>
<gene>
    <name evidence="6" type="ORF">GCM10022404_07680</name>
</gene>
<keyword evidence="2" id="KW-0813">Transport</keyword>
<keyword evidence="7" id="KW-1185">Reference proteome</keyword>